<feature type="chain" id="PRO_5018195480" evidence="6">
    <location>
        <begin position="25"/>
        <end position="547"/>
    </location>
</feature>
<keyword evidence="2 6" id="KW-0732">Signal</keyword>
<dbReference type="OrthoDB" id="5286354at2759"/>
<dbReference type="Gene3D" id="2.60.120.260">
    <property type="entry name" value="Galactose-binding domain-like"/>
    <property type="match status" value="1"/>
</dbReference>
<evidence type="ECO:0000256" key="2">
    <source>
        <dbReference type="ARBA" id="ARBA00022729"/>
    </source>
</evidence>
<dbReference type="PROSITE" id="PS51164">
    <property type="entry name" value="CBM1_2"/>
    <property type="match status" value="1"/>
</dbReference>
<dbReference type="SUPFAM" id="SSF57180">
    <property type="entry name" value="Cellulose-binding domain"/>
    <property type="match status" value="1"/>
</dbReference>
<keyword evidence="12" id="KW-1185">Reference proteome</keyword>
<evidence type="ECO:0000256" key="5">
    <source>
        <dbReference type="PROSITE-ProRule" id="PRU01100"/>
    </source>
</evidence>
<dbReference type="EMBL" id="ML119106">
    <property type="protein sequence ID" value="RPB17388.1"/>
    <property type="molecule type" value="Genomic_DNA"/>
</dbReference>
<keyword evidence="4 5" id="KW-0326">Glycosidase</keyword>
<feature type="active site" description="Proton donor" evidence="5">
    <location>
        <position position="317"/>
    </location>
</feature>
<dbReference type="GO" id="GO:0006080">
    <property type="term" value="P:substituted mannan metabolic process"/>
    <property type="evidence" value="ECO:0007669"/>
    <property type="project" value="InterPro"/>
</dbReference>
<gene>
    <name evidence="11" type="ORF">P167DRAFT_515789</name>
</gene>
<evidence type="ECO:0000256" key="1">
    <source>
        <dbReference type="ARBA" id="ARBA00007754"/>
    </source>
</evidence>
<dbReference type="InterPro" id="IPR017853">
    <property type="entry name" value="GH"/>
</dbReference>
<evidence type="ECO:0000313" key="12">
    <source>
        <dbReference type="Proteomes" id="UP000277580"/>
    </source>
</evidence>
<dbReference type="AlphaFoldDB" id="A0A3N4L6I2"/>
<evidence type="ECO:0000256" key="6">
    <source>
        <dbReference type="SAM" id="SignalP"/>
    </source>
</evidence>
<dbReference type="InterPro" id="IPR008979">
    <property type="entry name" value="Galactose-bd-like_sf"/>
</dbReference>
<evidence type="ECO:0000259" key="7">
    <source>
        <dbReference type="PROSITE" id="PS50206"/>
    </source>
</evidence>
<dbReference type="PROSITE" id="PS51764">
    <property type="entry name" value="GH26"/>
    <property type="match status" value="1"/>
</dbReference>
<dbReference type="PRINTS" id="PR00739">
    <property type="entry name" value="GLHYDRLASE26"/>
</dbReference>
<dbReference type="Pfam" id="PF00734">
    <property type="entry name" value="CBM_1"/>
    <property type="match status" value="1"/>
</dbReference>
<feature type="active site" description="Nucleophile" evidence="5">
    <location>
        <position position="410"/>
    </location>
</feature>
<dbReference type="SMART" id="SM00236">
    <property type="entry name" value="fCBD"/>
    <property type="match status" value="1"/>
</dbReference>
<feature type="signal peptide" evidence="6">
    <location>
        <begin position="1"/>
        <end position="24"/>
    </location>
</feature>
<comment type="similarity">
    <text evidence="1 5">Belongs to the glycosyl hydrolase 26 family.</text>
</comment>
<feature type="domain" description="Rhodanese" evidence="7">
    <location>
        <begin position="319"/>
        <end position="334"/>
    </location>
</feature>
<reference evidence="11 12" key="1">
    <citation type="journal article" date="2018" name="Nat. Ecol. Evol.">
        <title>Pezizomycetes genomes reveal the molecular basis of ectomycorrhizal truffle lifestyle.</title>
        <authorList>
            <person name="Murat C."/>
            <person name="Payen T."/>
            <person name="Noel B."/>
            <person name="Kuo A."/>
            <person name="Morin E."/>
            <person name="Chen J."/>
            <person name="Kohler A."/>
            <person name="Krizsan K."/>
            <person name="Balestrini R."/>
            <person name="Da Silva C."/>
            <person name="Montanini B."/>
            <person name="Hainaut M."/>
            <person name="Levati E."/>
            <person name="Barry K.W."/>
            <person name="Belfiori B."/>
            <person name="Cichocki N."/>
            <person name="Clum A."/>
            <person name="Dockter R.B."/>
            <person name="Fauchery L."/>
            <person name="Guy J."/>
            <person name="Iotti M."/>
            <person name="Le Tacon F."/>
            <person name="Lindquist E.A."/>
            <person name="Lipzen A."/>
            <person name="Malagnac F."/>
            <person name="Mello A."/>
            <person name="Molinier V."/>
            <person name="Miyauchi S."/>
            <person name="Poulain J."/>
            <person name="Riccioni C."/>
            <person name="Rubini A."/>
            <person name="Sitrit Y."/>
            <person name="Splivallo R."/>
            <person name="Traeger S."/>
            <person name="Wang M."/>
            <person name="Zifcakova L."/>
            <person name="Wipf D."/>
            <person name="Zambonelli A."/>
            <person name="Paolocci F."/>
            <person name="Nowrousian M."/>
            <person name="Ottonello S."/>
            <person name="Baldrian P."/>
            <person name="Spatafora J.W."/>
            <person name="Henrissat B."/>
            <person name="Nagy L.G."/>
            <person name="Aury J.M."/>
            <person name="Wincker P."/>
            <person name="Grigoriev I.V."/>
            <person name="Bonfante P."/>
            <person name="Martin F.M."/>
        </authorList>
    </citation>
    <scope>NUCLEOTIDE SEQUENCE [LARGE SCALE GENOMIC DNA]</scope>
    <source>
        <strain evidence="11 12">CCBAS932</strain>
    </source>
</reference>
<organism evidence="11 12">
    <name type="scientific">Morchella conica CCBAS932</name>
    <dbReference type="NCBI Taxonomy" id="1392247"/>
    <lineage>
        <taxon>Eukaryota</taxon>
        <taxon>Fungi</taxon>
        <taxon>Dikarya</taxon>
        <taxon>Ascomycota</taxon>
        <taxon>Pezizomycotina</taxon>
        <taxon>Pezizomycetes</taxon>
        <taxon>Pezizales</taxon>
        <taxon>Morchellaceae</taxon>
        <taxon>Morchella</taxon>
    </lineage>
</organism>
<dbReference type="Pfam" id="PF16990">
    <property type="entry name" value="CBM_35"/>
    <property type="match status" value="1"/>
</dbReference>
<dbReference type="GO" id="GO:0016985">
    <property type="term" value="F:mannan endo-1,4-beta-mannosidase activity"/>
    <property type="evidence" value="ECO:0007669"/>
    <property type="project" value="InterPro"/>
</dbReference>
<feature type="domain" description="CBM1" evidence="8">
    <location>
        <begin position="510"/>
        <end position="547"/>
    </location>
</feature>
<feature type="domain" description="CBM6" evidence="9">
    <location>
        <begin position="27"/>
        <end position="145"/>
    </location>
</feature>
<sequence length="547" mass="58743">MIFSGRNAGLILTAAASLLPSIFAQTVTYQAEDATLTGVTVATASAGYSGTGYVESFDESTDQVTFTITSAETKLYDLGIIYMGPYGAKYTRVSLNGGAGSDVSLPETTAWTAVSAGQVLLNAGTNTISLQTNWGWYLIDALTVTPSTPRGAHQVTTALVNSNSTPATKALMSFLVKNYGTSYISGQQDTTSYAWVESNIGKSPAILGLDFIEYSPSRVERGSTSTAVEDAIAFNARGGIVTFCWHWNAPSGLIDVAGQEWWRGFYTDSVTFDVEAALADTSSADYALLIRDIDAIAVQIQRLADADIPILWRPLHEAEGGWFWWGAKGPEPCKQLYQIVYDRLTNYHGLNNLIWIWNSVAADWYPGDATVDILSYDSYPSTPGDHGPLSATYNALLSLGNDKKLIATTEVGTIPDPELLELYDADWSWFVTWNSFVEDATANSLDFLNRIYYSDYVLTLDEILGWRGTSASSTTTAAPVTTSATSTTRVSTTIVTSTTSSSATASSTGAVASKYQQCGGVNWTGPTACVTGTTCTAVSAPYYYQCL</sequence>
<evidence type="ECO:0000313" key="11">
    <source>
        <dbReference type="EMBL" id="RPB17388.1"/>
    </source>
</evidence>
<dbReference type="PANTHER" id="PTHR40079:SF4">
    <property type="entry name" value="GH26 DOMAIN-CONTAINING PROTEIN-RELATED"/>
    <property type="match status" value="1"/>
</dbReference>
<dbReference type="PROSITE" id="PS51175">
    <property type="entry name" value="CBM6"/>
    <property type="match status" value="1"/>
</dbReference>
<evidence type="ECO:0000256" key="4">
    <source>
        <dbReference type="ARBA" id="ARBA00023295"/>
    </source>
</evidence>
<dbReference type="InterPro" id="IPR022790">
    <property type="entry name" value="GH26_dom"/>
</dbReference>
<dbReference type="SUPFAM" id="SSF51445">
    <property type="entry name" value="(Trans)glycosidases"/>
    <property type="match status" value="1"/>
</dbReference>
<evidence type="ECO:0000259" key="8">
    <source>
        <dbReference type="PROSITE" id="PS51164"/>
    </source>
</evidence>
<dbReference type="GO" id="GO:0030248">
    <property type="term" value="F:cellulose binding"/>
    <property type="evidence" value="ECO:0007669"/>
    <property type="project" value="InterPro"/>
</dbReference>
<feature type="domain" description="GH26" evidence="10">
    <location>
        <begin position="166"/>
        <end position="461"/>
    </location>
</feature>
<keyword evidence="3 5" id="KW-0378">Hydrolase</keyword>
<dbReference type="CDD" id="cd04086">
    <property type="entry name" value="CBM35_mannanase-like"/>
    <property type="match status" value="1"/>
</dbReference>
<evidence type="ECO:0000259" key="10">
    <source>
        <dbReference type="PROSITE" id="PS51764"/>
    </source>
</evidence>
<dbReference type="Pfam" id="PF02156">
    <property type="entry name" value="Glyco_hydro_26"/>
    <property type="match status" value="1"/>
</dbReference>
<accession>A0A3N4L6I2</accession>
<dbReference type="Proteomes" id="UP000277580">
    <property type="component" value="Unassembled WGS sequence"/>
</dbReference>
<dbReference type="PANTHER" id="PTHR40079">
    <property type="entry name" value="MANNAN ENDO-1,4-BETA-MANNOSIDASE E-RELATED"/>
    <property type="match status" value="1"/>
</dbReference>
<dbReference type="InterPro" id="IPR000254">
    <property type="entry name" value="CBD"/>
</dbReference>
<name>A0A3N4L6I2_9PEZI</name>
<dbReference type="Gene3D" id="3.20.20.80">
    <property type="entry name" value="Glycosidases"/>
    <property type="match status" value="1"/>
</dbReference>
<dbReference type="InterPro" id="IPR001763">
    <property type="entry name" value="Rhodanese-like_dom"/>
</dbReference>
<protein>
    <submittedName>
        <fullName evidence="11">Mannan endo-1,4-beta-mannosidase-like protein</fullName>
    </submittedName>
</protein>
<dbReference type="InterPro" id="IPR000805">
    <property type="entry name" value="Glyco_hydro_26"/>
</dbReference>
<evidence type="ECO:0000259" key="9">
    <source>
        <dbReference type="PROSITE" id="PS51175"/>
    </source>
</evidence>
<dbReference type="PROSITE" id="PS50206">
    <property type="entry name" value="RHODANESE_3"/>
    <property type="match status" value="1"/>
</dbReference>
<dbReference type="SUPFAM" id="SSF49785">
    <property type="entry name" value="Galactose-binding domain-like"/>
    <property type="match status" value="1"/>
</dbReference>
<evidence type="ECO:0000256" key="3">
    <source>
        <dbReference type="ARBA" id="ARBA00022801"/>
    </source>
</evidence>
<dbReference type="GO" id="GO:0005576">
    <property type="term" value="C:extracellular region"/>
    <property type="evidence" value="ECO:0007669"/>
    <property type="project" value="InterPro"/>
</dbReference>
<proteinExistence type="inferred from homology"/>
<dbReference type="InterPro" id="IPR005084">
    <property type="entry name" value="CBM6"/>
</dbReference>
<dbReference type="InterPro" id="IPR035971">
    <property type="entry name" value="CBD_sf"/>
</dbReference>
<dbReference type="InParanoid" id="A0A3N4L6I2"/>